<evidence type="ECO:0000259" key="11">
    <source>
        <dbReference type="Pfam" id="PF11145"/>
    </source>
</evidence>
<evidence type="ECO:0000256" key="8">
    <source>
        <dbReference type="ARBA" id="ARBA00022989"/>
    </source>
</evidence>
<organism evidence="12 13">
    <name type="scientific">Dipteronia dyeriana</name>
    <dbReference type="NCBI Taxonomy" id="168575"/>
    <lineage>
        <taxon>Eukaryota</taxon>
        <taxon>Viridiplantae</taxon>
        <taxon>Streptophyta</taxon>
        <taxon>Embryophyta</taxon>
        <taxon>Tracheophyta</taxon>
        <taxon>Spermatophyta</taxon>
        <taxon>Magnoliopsida</taxon>
        <taxon>eudicotyledons</taxon>
        <taxon>Gunneridae</taxon>
        <taxon>Pentapetalae</taxon>
        <taxon>rosids</taxon>
        <taxon>malvids</taxon>
        <taxon>Sapindales</taxon>
        <taxon>Sapindaceae</taxon>
        <taxon>Hippocastanoideae</taxon>
        <taxon>Acereae</taxon>
        <taxon>Dipteronia</taxon>
    </lineage>
</organism>
<keyword evidence="5" id="KW-0808">Transferase</keyword>
<dbReference type="GO" id="GO:0012505">
    <property type="term" value="C:endomembrane system"/>
    <property type="evidence" value="ECO:0007669"/>
    <property type="project" value="UniProtKB-SubCell"/>
</dbReference>
<feature type="transmembrane region" description="Helical" evidence="10">
    <location>
        <begin position="71"/>
        <end position="91"/>
    </location>
</feature>
<feature type="domain" description="SWEET-like" evidence="11">
    <location>
        <begin position="34"/>
        <end position="129"/>
    </location>
</feature>
<dbReference type="PANTHER" id="PTHR33389:SF18">
    <property type="entry name" value="OS01G0677900 PROTEIN"/>
    <property type="match status" value="1"/>
</dbReference>
<comment type="catalytic activity">
    <reaction evidence="1">
        <text>S-ubiquitinyl-[E2 ubiquitin-conjugating enzyme]-L-cysteine + [acceptor protein]-L-lysine = [E2 ubiquitin-conjugating enzyme]-L-cysteine + N(6)-ubiquitinyl-[acceptor protein]-L-lysine.</text>
        <dbReference type="EC" id="2.3.2.27"/>
    </reaction>
</comment>
<evidence type="ECO:0000313" key="12">
    <source>
        <dbReference type="EMBL" id="KAK2639044.1"/>
    </source>
</evidence>
<evidence type="ECO:0000313" key="13">
    <source>
        <dbReference type="Proteomes" id="UP001280121"/>
    </source>
</evidence>
<dbReference type="PANTHER" id="PTHR33389">
    <property type="entry name" value="FAMILY PROTEIN, PUTATIVE (DUF2921)-RELATED"/>
    <property type="match status" value="1"/>
</dbReference>
<evidence type="ECO:0000256" key="6">
    <source>
        <dbReference type="ARBA" id="ARBA00022692"/>
    </source>
</evidence>
<dbReference type="EC" id="2.3.2.27" evidence="4"/>
<keyword evidence="8 10" id="KW-1133">Transmembrane helix</keyword>
<evidence type="ECO:0000256" key="3">
    <source>
        <dbReference type="ARBA" id="ARBA00004906"/>
    </source>
</evidence>
<dbReference type="Pfam" id="PF11145">
    <property type="entry name" value="DUF2921"/>
    <property type="match status" value="1"/>
</dbReference>
<evidence type="ECO:0000256" key="7">
    <source>
        <dbReference type="ARBA" id="ARBA00022786"/>
    </source>
</evidence>
<evidence type="ECO:0000256" key="10">
    <source>
        <dbReference type="SAM" id="Phobius"/>
    </source>
</evidence>
<dbReference type="InterPro" id="IPR021319">
    <property type="entry name" value="DUF2921"/>
</dbReference>
<comment type="caution">
    <text evidence="12">The sequence shown here is derived from an EMBL/GenBank/DDBJ whole genome shotgun (WGS) entry which is preliminary data.</text>
</comment>
<protein>
    <recommendedName>
        <fullName evidence="4">RING-type E3 ubiquitin transferase</fullName>
        <ecNumber evidence="4">2.3.2.27</ecNumber>
    </recommendedName>
</protein>
<sequence length="129" mass="14945">MSLIISNWVLISEFVNLGRKNKDVGITMQSSRLVNMHQHSFWGGLILNGFLFPRILLNILRNSTEKALSPLFYIGYTLSRVVPYAYDLYWAHNADPESDFYSITWNVSIPLGCIFFAVILYFQQRFGSR</sequence>
<dbReference type="EMBL" id="JANJYI010000008">
    <property type="protein sequence ID" value="KAK2639044.1"/>
    <property type="molecule type" value="Genomic_DNA"/>
</dbReference>
<keyword evidence="6 10" id="KW-0812">Transmembrane</keyword>
<name>A0AAD9WPM5_9ROSI</name>
<comment type="pathway">
    <text evidence="3">Protein modification; protein ubiquitination.</text>
</comment>
<dbReference type="Proteomes" id="UP001280121">
    <property type="component" value="Unassembled WGS sequence"/>
</dbReference>
<reference evidence="12" key="1">
    <citation type="journal article" date="2023" name="Plant J.">
        <title>Genome sequences and population genomics provide insights into the demographic history, inbreeding, and mutation load of two 'living fossil' tree species of Dipteronia.</title>
        <authorList>
            <person name="Feng Y."/>
            <person name="Comes H.P."/>
            <person name="Chen J."/>
            <person name="Zhu S."/>
            <person name="Lu R."/>
            <person name="Zhang X."/>
            <person name="Li P."/>
            <person name="Qiu J."/>
            <person name="Olsen K.M."/>
            <person name="Qiu Y."/>
        </authorList>
    </citation>
    <scope>NUCLEOTIDE SEQUENCE</scope>
    <source>
        <strain evidence="12">KIB01</strain>
    </source>
</reference>
<evidence type="ECO:0000256" key="2">
    <source>
        <dbReference type="ARBA" id="ARBA00004127"/>
    </source>
</evidence>
<dbReference type="GO" id="GO:0061630">
    <property type="term" value="F:ubiquitin protein ligase activity"/>
    <property type="evidence" value="ECO:0007669"/>
    <property type="project" value="UniProtKB-EC"/>
</dbReference>
<accession>A0AAD9WPM5</accession>
<keyword evidence="7" id="KW-0833">Ubl conjugation pathway</keyword>
<proteinExistence type="predicted"/>
<evidence type="ECO:0000256" key="4">
    <source>
        <dbReference type="ARBA" id="ARBA00012483"/>
    </source>
</evidence>
<evidence type="ECO:0000256" key="1">
    <source>
        <dbReference type="ARBA" id="ARBA00000900"/>
    </source>
</evidence>
<feature type="transmembrane region" description="Helical" evidence="10">
    <location>
        <begin position="103"/>
        <end position="122"/>
    </location>
</feature>
<evidence type="ECO:0000256" key="5">
    <source>
        <dbReference type="ARBA" id="ARBA00022679"/>
    </source>
</evidence>
<gene>
    <name evidence="12" type="ORF">Ddye_026839</name>
</gene>
<keyword evidence="9 10" id="KW-0472">Membrane</keyword>
<keyword evidence="13" id="KW-1185">Reference proteome</keyword>
<dbReference type="AlphaFoldDB" id="A0AAD9WPM5"/>
<comment type="subcellular location">
    <subcellularLocation>
        <location evidence="2">Endomembrane system</location>
        <topology evidence="2">Multi-pass membrane protein</topology>
    </subcellularLocation>
</comment>
<evidence type="ECO:0000256" key="9">
    <source>
        <dbReference type="ARBA" id="ARBA00023136"/>
    </source>
</evidence>
<feature type="transmembrane region" description="Helical" evidence="10">
    <location>
        <begin position="41"/>
        <end position="59"/>
    </location>
</feature>